<dbReference type="Pfam" id="PF05229">
    <property type="entry name" value="SCPU"/>
    <property type="match status" value="1"/>
</dbReference>
<sequence>MDAKRTIVPFLLLLALWLGAGRAWAVCTTVNPAVSLGSVSSFTLNASAQGNLGGAGLTCGSFLALLAANYVQVTLQSAAPVLSDGNGNSIPLKVFVSNGGTEITPGSTVQLSSLAVLALLTNATTGINLYFQAQAANVPAGTYTTSVVFTWRYAICESGALNLCSWQRSPGVTQNCPAGLCGAPTNWGTGVTATSTVTLVVTKACALNSYQNVDLGSQALVSQFTSVTRAITLTCTSDEGYLVSFDNGQNYQAPWRRMASGANRLGYNIYFPNTTTVWNTTQNLSQKGTGLQQTVNFQVTVDPTQANVPVGTYIDNVTLIINY</sequence>
<evidence type="ECO:0000313" key="2">
    <source>
        <dbReference type="EMBL" id="BCG22895.1"/>
    </source>
</evidence>
<dbReference type="Proteomes" id="UP000509383">
    <property type="component" value="Chromosome"/>
</dbReference>
<protein>
    <recommendedName>
        <fullName evidence="1">Spore coat protein U/FanG domain-containing protein</fullName>
    </recommendedName>
</protein>
<evidence type="ECO:0000313" key="5">
    <source>
        <dbReference type="Proteomes" id="UP001054892"/>
    </source>
</evidence>
<keyword evidence="5" id="KW-1185">Reference proteome</keyword>
<name>A0A6J4E0J9_9PSED</name>
<dbReference type="RefSeq" id="WP_173173523.1">
    <property type="nucleotide sequence ID" value="NZ_AP023189.1"/>
</dbReference>
<dbReference type="PANTHER" id="PTHR37089:SF1">
    <property type="entry name" value="MEMBRANE PROTEIN"/>
    <property type="match status" value="1"/>
</dbReference>
<evidence type="ECO:0000313" key="3">
    <source>
        <dbReference type="EMBL" id="GJN53418.1"/>
    </source>
</evidence>
<dbReference type="InterPro" id="IPR007893">
    <property type="entry name" value="Spore_coat_U/FanG"/>
</dbReference>
<dbReference type="SMART" id="SM00972">
    <property type="entry name" value="SCPU"/>
    <property type="match status" value="2"/>
</dbReference>
<proteinExistence type="predicted"/>
<organism evidence="2 4">
    <name type="scientific">Pseudomonas tohonis</name>
    <dbReference type="NCBI Taxonomy" id="2725477"/>
    <lineage>
        <taxon>Bacteria</taxon>
        <taxon>Pseudomonadati</taxon>
        <taxon>Pseudomonadota</taxon>
        <taxon>Gammaproteobacteria</taxon>
        <taxon>Pseudomonadales</taxon>
        <taxon>Pseudomonadaceae</taxon>
        <taxon>Pseudomonas</taxon>
    </lineage>
</organism>
<dbReference type="AlphaFoldDB" id="A0A6J4E0J9"/>
<reference evidence="2 4" key="1">
    <citation type="submission" date="2020-05" db="EMBL/GenBank/DDBJ databases">
        <title>Characterization of novel class B3 metallo-beta-lactamase from novel Pseudomonas species.</title>
        <authorList>
            <person name="Yamada K."/>
            <person name="Aoki K."/>
            <person name="Ishii Y."/>
        </authorList>
    </citation>
    <scope>NUCLEOTIDE SEQUENCE [LARGE SCALE GENOMIC DNA]</scope>
    <source>
        <strain evidence="2 4">TUM18999</strain>
        <strain evidence="3 5">TUM20286</strain>
    </source>
</reference>
<dbReference type="EMBL" id="AP023189">
    <property type="protein sequence ID" value="BCG22895.1"/>
    <property type="molecule type" value="Genomic_DNA"/>
</dbReference>
<gene>
    <name evidence="2" type="ORF">TUM18999_10860</name>
    <name evidence="3" type="ORF">TUM20286_31700</name>
</gene>
<dbReference type="Proteomes" id="UP001054892">
    <property type="component" value="Unassembled WGS sequence"/>
</dbReference>
<dbReference type="EMBL" id="BQKM01000006">
    <property type="protein sequence ID" value="GJN53418.1"/>
    <property type="molecule type" value="Genomic_DNA"/>
</dbReference>
<accession>A0A6J4E0J9</accession>
<evidence type="ECO:0000259" key="1">
    <source>
        <dbReference type="Pfam" id="PF05229"/>
    </source>
</evidence>
<dbReference type="KEGG" id="ptw:TUM18999_10860"/>
<dbReference type="InterPro" id="IPR053167">
    <property type="entry name" value="Spore_coat_component"/>
</dbReference>
<evidence type="ECO:0000313" key="4">
    <source>
        <dbReference type="Proteomes" id="UP000509383"/>
    </source>
</evidence>
<dbReference type="PANTHER" id="PTHR37089">
    <property type="entry name" value="PROTEIN U-RELATED"/>
    <property type="match status" value="1"/>
</dbReference>
<feature type="domain" description="Spore coat protein U/FanG" evidence="1">
    <location>
        <begin position="192"/>
        <end position="318"/>
    </location>
</feature>